<organism evidence="2 3">
    <name type="scientific">Oecophyllibacter saccharovorans</name>
    <dbReference type="NCBI Taxonomy" id="2558360"/>
    <lineage>
        <taxon>Bacteria</taxon>
        <taxon>Pseudomonadati</taxon>
        <taxon>Pseudomonadota</taxon>
        <taxon>Alphaproteobacteria</taxon>
        <taxon>Acetobacterales</taxon>
        <taxon>Acetobacteraceae</taxon>
        <taxon>Oecophyllibacter</taxon>
    </lineage>
</organism>
<feature type="domain" description="DUF3597" evidence="1">
    <location>
        <begin position="5"/>
        <end position="122"/>
    </location>
</feature>
<sequence length="127" mass="13291">MGLLSDIWSKIVHIAHADAPQDAAKATGGSTDASSAPAGQQAPVDVSAILAGLAAKSGEQLNYQTSIVDLLKLLGLNSSLEARRELATELHYPGDMNDTAAMNTWLIRQVYAELAKNGGKIPAGWAH</sequence>
<dbReference type="OrthoDB" id="9812045at2"/>
<gene>
    <name evidence="2" type="ORF">E3202_05425</name>
</gene>
<accession>A0A506UL75</accession>
<dbReference type="AlphaFoldDB" id="A0A506UL75"/>
<dbReference type="RefSeq" id="WP_141451288.1">
    <property type="nucleotide sequence ID" value="NZ_CP038143.1"/>
</dbReference>
<dbReference type="Proteomes" id="UP000315037">
    <property type="component" value="Unassembled WGS sequence"/>
</dbReference>
<proteinExistence type="predicted"/>
<evidence type="ECO:0000313" key="3">
    <source>
        <dbReference type="Proteomes" id="UP000315037"/>
    </source>
</evidence>
<evidence type="ECO:0000313" key="2">
    <source>
        <dbReference type="EMBL" id="TPW34002.1"/>
    </source>
</evidence>
<name>A0A506UL75_9PROT</name>
<dbReference type="InterPro" id="IPR022016">
    <property type="entry name" value="DUF3597"/>
</dbReference>
<dbReference type="Pfam" id="PF12200">
    <property type="entry name" value="DUF3597"/>
    <property type="match status" value="1"/>
</dbReference>
<reference evidence="2 3" key="1">
    <citation type="submission" date="2019-03" db="EMBL/GenBank/DDBJ databases">
        <title>The complete genome sequence of Neokomagataea sp. Jb2 NBRC113641.</title>
        <authorList>
            <person name="Chua K.-O."/>
            <person name="Chan K.-G."/>
            <person name="See-Too W.-S."/>
        </authorList>
    </citation>
    <scope>NUCLEOTIDE SEQUENCE [LARGE SCALE GENOMIC DNA]</scope>
    <source>
        <strain evidence="2 3">Jb2</strain>
    </source>
</reference>
<evidence type="ECO:0000259" key="1">
    <source>
        <dbReference type="Pfam" id="PF12200"/>
    </source>
</evidence>
<comment type="caution">
    <text evidence="2">The sequence shown here is derived from an EMBL/GenBank/DDBJ whole genome shotgun (WGS) entry which is preliminary data.</text>
</comment>
<protein>
    <submittedName>
        <fullName evidence="2">DUF3597 domain-containing protein</fullName>
    </submittedName>
</protein>
<dbReference type="SUPFAM" id="SSF158634">
    <property type="entry name" value="RPA2825-like"/>
    <property type="match status" value="1"/>
</dbReference>
<dbReference type="EMBL" id="SORZ01000002">
    <property type="protein sequence ID" value="TPW34002.1"/>
    <property type="molecule type" value="Genomic_DNA"/>
</dbReference>
<keyword evidence="3" id="KW-1185">Reference proteome</keyword>